<feature type="transmembrane region" description="Helical" evidence="13">
    <location>
        <begin position="12"/>
        <end position="33"/>
    </location>
</feature>
<evidence type="ECO:0000256" key="5">
    <source>
        <dbReference type="ARBA" id="ARBA00022617"/>
    </source>
</evidence>
<keyword evidence="3" id="KW-0813">Transport</keyword>
<dbReference type="EMBL" id="CP054301">
    <property type="protein sequence ID" value="QKK80009.1"/>
    <property type="molecule type" value="Genomic_DNA"/>
</dbReference>
<evidence type="ECO:0000256" key="7">
    <source>
        <dbReference type="ARBA" id="ARBA00022723"/>
    </source>
</evidence>
<evidence type="ECO:0000256" key="2">
    <source>
        <dbReference type="ARBA" id="ARBA00004651"/>
    </source>
</evidence>
<proteinExistence type="inferred from homology"/>
<dbReference type="PANTHER" id="PTHR30529">
    <property type="entry name" value="CYTOCHROME B561"/>
    <property type="match status" value="1"/>
</dbReference>
<sequence length="165" mass="18930">MKFSMRHKEQSYNTAQIVLHWTIAALIVFNYFISDEMGRAFRQHLEDSNNGYSFTASIHVYVGLAIIALVVVRVIVRFMSKKTKTASKNLFDRAACIIHECLYLLMFLVPVFGATAWYFGIHFMGNVHEIAINTMMSLVLLHAFAALFHQYILKDGTLLKMFGQK</sequence>
<feature type="transmembrane region" description="Helical" evidence="13">
    <location>
        <begin position="130"/>
        <end position="153"/>
    </location>
</feature>
<evidence type="ECO:0000313" key="17">
    <source>
        <dbReference type="Proteomes" id="UP000509371"/>
    </source>
</evidence>
<evidence type="ECO:0000256" key="8">
    <source>
        <dbReference type="ARBA" id="ARBA00022982"/>
    </source>
</evidence>
<dbReference type="GO" id="GO:0020037">
    <property type="term" value="F:heme binding"/>
    <property type="evidence" value="ECO:0007669"/>
    <property type="project" value="TreeGrafter"/>
</dbReference>
<keyword evidence="7" id="KW-0479">Metal-binding</keyword>
<dbReference type="Gene3D" id="1.20.950.20">
    <property type="entry name" value="Transmembrane di-heme cytochromes, Chain C"/>
    <property type="match status" value="1"/>
</dbReference>
<dbReference type="GO" id="GO:0009055">
    <property type="term" value="F:electron transfer activity"/>
    <property type="evidence" value="ECO:0007669"/>
    <property type="project" value="InterPro"/>
</dbReference>
<evidence type="ECO:0000256" key="10">
    <source>
        <dbReference type="ARBA" id="ARBA00023004"/>
    </source>
</evidence>
<accession>A0A859D080</accession>
<dbReference type="PANTHER" id="PTHR30529:SF1">
    <property type="entry name" value="CYTOCHROME B561 HOMOLOG 2"/>
    <property type="match status" value="1"/>
</dbReference>
<keyword evidence="6 13" id="KW-0812">Transmembrane</keyword>
<reference evidence="15 18" key="2">
    <citation type="submission" date="2024-05" db="EMBL/GenBank/DDBJ databases">
        <authorList>
            <person name="Busch G.E."/>
            <person name="Sharma I."/>
        </authorList>
    </citation>
    <scope>NUCLEOTIDE SEQUENCE [LARGE SCALE GENOMIC DNA]</scope>
    <source>
        <strain evidence="15 18">23GB23</strain>
    </source>
</reference>
<dbReference type="KEGG" id="mpri:MP3633_1275"/>
<evidence type="ECO:0000313" key="15">
    <source>
        <dbReference type="EMBL" id="MEP7728407.1"/>
    </source>
</evidence>
<comment type="subcellular location">
    <subcellularLocation>
        <location evidence="2">Cell membrane</location>
        <topology evidence="2">Multi-pass membrane protein</topology>
    </subcellularLocation>
</comment>
<evidence type="ECO:0000256" key="12">
    <source>
        <dbReference type="ARBA" id="ARBA00037975"/>
    </source>
</evidence>
<feature type="transmembrane region" description="Helical" evidence="13">
    <location>
        <begin position="97"/>
        <end position="118"/>
    </location>
</feature>
<reference evidence="16 17" key="1">
    <citation type="submission" date="2020-06" db="EMBL/GenBank/DDBJ databases">
        <authorList>
            <person name="Voronona O.L."/>
            <person name="Aksenova E.I."/>
            <person name="Kunda M.S."/>
            <person name="Semenov A.N."/>
            <person name="Ryzhova N."/>
        </authorList>
    </citation>
    <scope>NUCLEOTIDE SEQUENCE [LARGE SCALE GENOMIC DNA]</scope>
    <source>
        <strain evidence="16 17">MPKMM3633</strain>
    </source>
</reference>
<keyword evidence="10" id="KW-0408">Iron</keyword>
<keyword evidence="11 13" id="KW-0472">Membrane</keyword>
<keyword evidence="9 13" id="KW-1133">Transmembrane helix</keyword>
<keyword evidence="4" id="KW-1003">Cell membrane</keyword>
<gene>
    <name evidence="15" type="ORF">ABKW32_03030</name>
    <name evidence="16" type="ORF">MP3633_1275</name>
</gene>
<dbReference type="InterPro" id="IPR016174">
    <property type="entry name" value="Di-haem_cyt_TM"/>
</dbReference>
<evidence type="ECO:0000256" key="6">
    <source>
        <dbReference type="ARBA" id="ARBA00022692"/>
    </source>
</evidence>
<dbReference type="Proteomes" id="UP000509371">
    <property type="component" value="Chromosome"/>
</dbReference>
<dbReference type="EMBL" id="JBDYKN010000002">
    <property type="protein sequence ID" value="MEP7728407.1"/>
    <property type="molecule type" value="Genomic_DNA"/>
</dbReference>
<dbReference type="GO" id="GO:0022904">
    <property type="term" value="P:respiratory electron transport chain"/>
    <property type="evidence" value="ECO:0007669"/>
    <property type="project" value="InterPro"/>
</dbReference>
<dbReference type="SUPFAM" id="SSF81342">
    <property type="entry name" value="Transmembrane di-heme cytochromes"/>
    <property type="match status" value="1"/>
</dbReference>
<evidence type="ECO:0000259" key="14">
    <source>
        <dbReference type="Pfam" id="PF01292"/>
    </source>
</evidence>
<evidence type="ECO:0000313" key="18">
    <source>
        <dbReference type="Proteomes" id="UP001471651"/>
    </source>
</evidence>
<keyword evidence="5" id="KW-0349">Heme</keyword>
<evidence type="ECO:0000313" key="16">
    <source>
        <dbReference type="EMBL" id="QKK80009.1"/>
    </source>
</evidence>
<dbReference type="AlphaFoldDB" id="A0A859D080"/>
<feature type="domain" description="Cytochrome b561 bacterial/Ni-hydrogenase" evidence="14">
    <location>
        <begin position="12"/>
        <end position="163"/>
    </location>
</feature>
<evidence type="ECO:0000256" key="3">
    <source>
        <dbReference type="ARBA" id="ARBA00022448"/>
    </source>
</evidence>
<organism evidence="16 17">
    <name type="scientific">Marinomonas primoryensis</name>
    <dbReference type="NCBI Taxonomy" id="178399"/>
    <lineage>
        <taxon>Bacteria</taxon>
        <taxon>Pseudomonadati</taxon>
        <taxon>Pseudomonadota</taxon>
        <taxon>Gammaproteobacteria</taxon>
        <taxon>Oceanospirillales</taxon>
        <taxon>Oceanospirillaceae</taxon>
        <taxon>Marinomonas</taxon>
    </lineage>
</organism>
<dbReference type="Proteomes" id="UP001471651">
    <property type="component" value="Unassembled WGS sequence"/>
</dbReference>
<comment type="cofactor">
    <cofactor evidence="1">
        <name>heme b</name>
        <dbReference type="ChEBI" id="CHEBI:60344"/>
    </cofactor>
</comment>
<dbReference type="RefSeq" id="WP_176334890.1">
    <property type="nucleotide sequence ID" value="NZ_BAAAEF010000013.1"/>
</dbReference>
<dbReference type="GO" id="GO:0005886">
    <property type="term" value="C:plasma membrane"/>
    <property type="evidence" value="ECO:0007669"/>
    <property type="project" value="UniProtKB-SubCell"/>
</dbReference>
<feature type="transmembrane region" description="Helical" evidence="13">
    <location>
        <begin position="53"/>
        <end position="76"/>
    </location>
</feature>
<protein>
    <submittedName>
        <fullName evidence="15">Cytochrome b/b6 domain-containing protein</fullName>
    </submittedName>
    <submittedName>
        <fullName evidence="16">Cytochrome_b_N superfamily protein</fullName>
    </submittedName>
</protein>
<evidence type="ECO:0000256" key="11">
    <source>
        <dbReference type="ARBA" id="ARBA00023136"/>
    </source>
</evidence>
<dbReference type="InterPro" id="IPR011577">
    <property type="entry name" value="Cyt_b561_bac/Ni-Hgenase"/>
</dbReference>
<evidence type="ECO:0000256" key="1">
    <source>
        <dbReference type="ARBA" id="ARBA00001970"/>
    </source>
</evidence>
<keyword evidence="18" id="KW-1185">Reference proteome</keyword>
<evidence type="ECO:0000256" key="4">
    <source>
        <dbReference type="ARBA" id="ARBA00022475"/>
    </source>
</evidence>
<keyword evidence="8" id="KW-0249">Electron transport</keyword>
<name>A0A859D080_9GAMM</name>
<dbReference type="GO" id="GO:0046872">
    <property type="term" value="F:metal ion binding"/>
    <property type="evidence" value="ECO:0007669"/>
    <property type="project" value="UniProtKB-KW"/>
</dbReference>
<evidence type="ECO:0000256" key="9">
    <source>
        <dbReference type="ARBA" id="ARBA00022989"/>
    </source>
</evidence>
<evidence type="ECO:0000256" key="13">
    <source>
        <dbReference type="SAM" id="Phobius"/>
    </source>
</evidence>
<dbReference type="Pfam" id="PF01292">
    <property type="entry name" value="Ni_hydr_CYTB"/>
    <property type="match status" value="1"/>
</dbReference>
<comment type="similarity">
    <text evidence="12">Belongs to the cytochrome b561 family.</text>
</comment>
<dbReference type="InterPro" id="IPR052168">
    <property type="entry name" value="Cytochrome_b561_oxidase"/>
</dbReference>